<name>A0AAE3ACD6_9FIRM</name>
<dbReference type="SMART" id="SM00849">
    <property type="entry name" value="Lactamase_B"/>
    <property type="match status" value="1"/>
</dbReference>
<dbReference type="Pfam" id="PF00753">
    <property type="entry name" value="Lactamase_B"/>
    <property type="match status" value="1"/>
</dbReference>
<dbReference type="InterPro" id="IPR036866">
    <property type="entry name" value="RibonucZ/Hydroxyglut_hydro"/>
</dbReference>
<dbReference type="RefSeq" id="WP_302929208.1">
    <property type="nucleotide sequence ID" value="NZ_JAJEPW010000032.1"/>
</dbReference>
<comment type="caution">
    <text evidence="6">The sequence shown here is derived from an EMBL/GenBank/DDBJ whole genome shotgun (WGS) entry which is preliminary data.</text>
</comment>
<feature type="domain" description="Metallo-beta-lactamase" evidence="5">
    <location>
        <begin position="12"/>
        <end position="185"/>
    </location>
</feature>
<evidence type="ECO:0000256" key="4">
    <source>
        <dbReference type="ARBA" id="ARBA00022833"/>
    </source>
</evidence>
<dbReference type="Proteomes" id="UP001199319">
    <property type="component" value="Unassembled WGS sequence"/>
</dbReference>
<dbReference type="PANTHER" id="PTHR46233">
    <property type="entry name" value="HYDROXYACYLGLUTATHIONE HYDROLASE GLOC"/>
    <property type="match status" value="1"/>
</dbReference>
<keyword evidence="2" id="KW-0479">Metal-binding</keyword>
<organism evidence="6 7">
    <name type="scientific">Brotocaccenecus cirricatena</name>
    <dbReference type="NCBI Taxonomy" id="3064195"/>
    <lineage>
        <taxon>Bacteria</taxon>
        <taxon>Bacillati</taxon>
        <taxon>Bacillota</taxon>
        <taxon>Clostridia</taxon>
        <taxon>Eubacteriales</taxon>
        <taxon>Oscillospiraceae</taxon>
        <taxon>Brotocaccenecus</taxon>
    </lineage>
</organism>
<dbReference type="PANTHER" id="PTHR46233:SF3">
    <property type="entry name" value="HYDROXYACYLGLUTATHIONE HYDROLASE GLOC"/>
    <property type="match status" value="1"/>
</dbReference>
<gene>
    <name evidence="6" type="ORF">LKD37_10710</name>
</gene>
<sequence length="206" mass="22946">MKIDSIMVGPIMTNCYLLSDETAGVCALIDPGDEAPRVLDMVARSGCQLQYILLTHGHFDHTTAVRPILEQYPDLPVYINEKDVVDGRVGDMELVFSRLPEHNQRYYHDGDTLTLGSLTVTVLETPGHSKGSVCLVAEDVIFSGDTLFRCSCGRTDFAGGDYREMLQSLARLGNLPGSYRVYPGHDQPTTLDYERRVNPYVRQGMK</sequence>
<evidence type="ECO:0000256" key="1">
    <source>
        <dbReference type="ARBA" id="ARBA00001947"/>
    </source>
</evidence>
<dbReference type="SUPFAM" id="SSF56281">
    <property type="entry name" value="Metallo-hydrolase/oxidoreductase"/>
    <property type="match status" value="1"/>
</dbReference>
<dbReference type="AlphaFoldDB" id="A0AAE3ACD6"/>
<proteinExistence type="predicted"/>
<dbReference type="InterPro" id="IPR001279">
    <property type="entry name" value="Metallo-B-lactamas"/>
</dbReference>
<dbReference type="EMBL" id="JAJEPW010000032">
    <property type="protein sequence ID" value="MCC2129976.1"/>
    <property type="molecule type" value="Genomic_DNA"/>
</dbReference>
<dbReference type="GO" id="GO:0016787">
    <property type="term" value="F:hydrolase activity"/>
    <property type="evidence" value="ECO:0007669"/>
    <property type="project" value="UniProtKB-KW"/>
</dbReference>
<evidence type="ECO:0000256" key="2">
    <source>
        <dbReference type="ARBA" id="ARBA00022723"/>
    </source>
</evidence>
<keyword evidence="3" id="KW-0378">Hydrolase</keyword>
<dbReference type="GO" id="GO:0046872">
    <property type="term" value="F:metal ion binding"/>
    <property type="evidence" value="ECO:0007669"/>
    <property type="project" value="UniProtKB-KW"/>
</dbReference>
<comment type="cofactor">
    <cofactor evidence="1">
        <name>Zn(2+)</name>
        <dbReference type="ChEBI" id="CHEBI:29105"/>
    </cofactor>
</comment>
<keyword evidence="4" id="KW-0862">Zinc</keyword>
<reference evidence="6" key="1">
    <citation type="submission" date="2021-10" db="EMBL/GenBank/DDBJ databases">
        <title>Anaerobic single-cell dispensing facilitates the cultivation of human gut bacteria.</title>
        <authorList>
            <person name="Afrizal A."/>
        </authorList>
    </citation>
    <scope>NUCLEOTIDE SEQUENCE</scope>
    <source>
        <strain evidence="6">CLA-AA-H272</strain>
    </source>
</reference>
<protein>
    <submittedName>
        <fullName evidence="6">MBL fold metallo-hydrolase</fullName>
    </submittedName>
</protein>
<evidence type="ECO:0000313" key="7">
    <source>
        <dbReference type="Proteomes" id="UP001199319"/>
    </source>
</evidence>
<evidence type="ECO:0000259" key="5">
    <source>
        <dbReference type="SMART" id="SM00849"/>
    </source>
</evidence>
<dbReference type="Gene3D" id="3.60.15.10">
    <property type="entry name" value="Ribonuclease Z/Hydroxyacylglutathione hydrolase-like"/>
    <property type="match status" value="1"/>
</dbReference>
<accession>A0AAE3ACD6</accession>
<dbReference type="InterPro" id="IPR051453">
    <property type="entry name" value="MBL_Glyoxalase_II"/>
</dbReference>
<evidence type="ECO:0000313" key="6">
    <source>
        <dbReference type="EMBL" id="MCC2129976.1"/>
    </source>
</evidence>
<keyword evidence="7" id="KW-1185">Reference proteome</keyword>
<evidence type="ECO:0000256" key="3">
    <source>
        <dbReference type="ARBA" id="ARBA00022801"/>
    </source>
</evidence>